<name>A0A484FAF0_COLOR</name>
<dbReference type="Proteomes" id="UP000014480">
    <property type="component" value="Unassembled WGS sequence"/>
</dbReference>
<evidence type="ECO:0000313" key="2">
    <source>
        <dbReference type="Proteomes" id="UP000014480"/>
    </source>
</evidence>
<sequence length="287" mass="32808">MASPDDRGIDRVDEFDMCEDEDGWLIVQHRKENIIRIQSIDMVGAIDYGSPAFKSYHTARVDGESYKAGIPTFDDLAYTLEGVEGSAWHLGFCSEPGRYEVFQNVEGPFESTNFAKVDAENISGLDFHVLDVHYDDHEEDPHEENLHEEDLHDEDFYDEDFLEDEFYDEDARDEAFGDGAARAEITATEIESVAAADIDAAEEEDIKACHDLGEKFDRIGKKEDWVLIHTFWKRAKFPNPSIWWESTAARSLRRKKLRIKNRGRARKGEMATHFPTTDFVDDIGDAA</sequence>
<keyword evidence="2" id="KW-1185">Reference proteome</keyword>
<organism evidence="1 2">
    <name type="scientific">Colletotrichum orbiculare (strain 104-T / ATCC 96160 / CBS 514.97 / LARS 414 / MAFF 240422)</name>
    <name type="common">Cucumber anthracnose fungus</name>
    <name type="synonym">Colletotrichum lagenarium</name>
    <dbReference type="NCBI Taxonomy" id="1213857"/>
    <lineage>
        <taxon>Eukaryota</taxon>
        <taxon>Fungi</taxon>
        <taxon>Dikarya</taxon>
        <taxon>Ascomycota</taxon>
        <taxon>Pezizomycotina</taxon>
        <taxon>Sordariomycetes</taxon>
        <taxon>Hypocreomycetidae</taxon>
        <taxon>Glomerellales</taxon>
        <taxon>Glomerellaceae</taxon>
        <taxon>Colletotrichum</taxon>
        <taxon>Colletotrichum orbiculare species complex</taxon>
    </lineage>
</organism>
<comment type="caution">
    <text evidence="1">The sequence shown here is derived from an EMBL/GenBank/DDBJ whole genome shotgun (WGS) entry which is preliminary data.</text>
</comment>
<accession>A0A484FAF0</accession>
<dbReference type="AlphaFoldDB" id="A0A484FAF0"/>
<proteinExistence type="predicted"/>
<dbReference type="EMBL" id="AMCV02000041">
    <property type="protein sequence ID" value="TDZ15310.1"/>
    <property type="molecule type" value="Genomic_DNA"/>
</dbReference>
<protein>
    <submittedName>
        <fullName evidence="1">Uncharacterized protein</fullName>
    </submittedName>
</protein>
<reference evidence="2" key="2">
    <citation type="journal article" date="2019" name="Mol. Plant Microbe Interact.">
        <title>Genome sequence resources for four phytopathogenic fungi from the Colletotrichum orbiculare species complex.</title>
        <authorList>
            <person name="Gan P."/>
            <person name="Tsushima A."/>
            <person name="Narusaka M."/>
            <person name="Narusaka Y."/>
            <person name="Takano Y."/>
            <person name="Kubo Y."/>
            <person name="Shirasu K."/>
        </authorList>
    </citation>
    <scope>GENOME REANNOTATION</scope>
    <source>
        <strain evidence="2">104-T / ATCC 96160 / CBS 514.97 / LARS 414 / MAFF 240422</strain>
    </source>
</reference>
<evidence type="ECO:0000313" key="1">
    <source>
        <dbReference type="EMBL" id="TDZ15310.1"/>
    </source>
</evidence>
<reference evidence="2" key="1">
    <citation type="journal article" date="2013" name="New Phytol.">
        <title>Comparative genomic and transcriptomic analyses reveal the hemibiotrophic stage shift of Colletotrichum fungi.</title>
        <authorList>
            <person name="Gan P."/>
            <person name="Ikeda K."/>
            <person name="Irieda H."/>
            <person name="Narusaka M."/>
            <person name="O'Connell R.J."/>
            <person name="Narusaka Y."/>
            <person name="Takano Y."/>
            <person name="Kubo Y."/>
            <person name="Shirasu K."/>
        </authorList>
    </citation>
    <scope>NUCLEOTIDE SEQUENCE [LARGE SCALE GENOMIC DNA]</scope>
    <source>
        <strain evidence="2">104-T / ATCC 96160 / CBS 514.97 / LARS 414 / MAFF 240422</strain>
    </source>
</reference>
<gene>
    <name evidence="1" type="ORF">Cob_v011774</name>
</gene>